<evidence type="ECO:0000313" key="2">
    <source>
        <dbReference type="EMBL" id="CAK9144422.1"/>
    </source>
</evidence>
<evidence type="ECO:0000256" key="1">
    <source>
        <dbReference type="SAM" id="MobiDB-lite"/>
    </source>
</evidence>
<dbReference type="EMBL" id="CAUOFW020003687">
    <property type="protein sequence ID" value="CAK9161456.1"/>
    <property type="molecule type" value="Genomic_DNA"/>
</dbReference>
<dbReference type="EMBL" id="CAUOFW020001391">
    <property type="protein sequence ID" value="CAK9144422.1"/>
    <property type="molecule type" value="Genomic_DNA"/>
</dbReference>
<evidence type="ECO:0000313" key="4">
    <source>
        <dbReference type="Proteomes" id="UP001642360"/>
    </source>
</evidence>
<sequence>MVGKISRCVSLVHYPKPSELQKENSKNLKQMYRRSSGTFATPTQSIRLRISQSVSGNAATMHSSRSSISGAGDPSNPPKRRLAVADEPTRQLTSLLMIPDKFFLPVASSRSFQ</sequence>
<reference evidence="2 4" key="1">
    <citation type="submission" date="2024-02" db="EMBL/GenBank/DDBJ databases">
        <authorList>
            <person name="Vignale AGUSTIN F."/>
            <person name="Sosa J E."/>
            <person name="Modenutti C."/>
        </authorList>
    </citation>
    <scope>NUCLEOTIDE SEQUENCE [LARGE SCALE GENOMIC DNA]</scope>
</reference>
<name>A0ABC8RJ47_9AQUA</name>
<gene>
    <name evidence="2" type="ORF">ILEXP_LOCUS12173</name>
    <name evidence="3" type="ORF">ILEXP_LOCUS30257</name>
</gene>
<evidence type="ECO:0000313" key="3">
    <source>
        <dbReference type="EMBL" id="CAK9161456.1"/>
    </source>
</evidence>
<organism evidence="2 4">
    <name type="scientific">Ilex paraguariensis</name>
    <name type="common">yerba mate</name>
    <dbReference type="NCBI Taxonomy" id="185542"/>
    <lineage>
        <taxon>Eukaryota</taxon>
        <taxon>Viridiplantae</taxon>
        <taxon>Streptophyta</taxon>
        <taxon>Embryophyta</taxon>
        <taxon>Tracheophyta</taxon>
        <taxon>Spermatophyta</taxon>
        <taxon>Magnoliopsida</taxon>
        <taxon>eudicotyledons</taxon>
        <taxon>Gunneridae</taxon>
        <taxon>Pentapetalae</taxon>
        <taxon>asterids</taxon>
        <taxon>campanulids</taxon>
        <taxon>Aquifoliales</taxon>
        <taxon>Aquifoliaceae</taxon>
        <taxon>Ilex</taxon>
    </lineage>
</organism>
<dbReference type="AlphaFoldDB" id="A0ABC8RJ47"/>
<feature type="compositionally biased region" description="Polar residues" evidence="1">
    <location>
        <begin position="53"/>
        <end position="69"/>
    </location>
</feature>
<feature type="region of interest" description="Disordered" evidence="1">
    <location>
        <begin position="53"/>
        <end position="82"/>
    </location>
</feature>
<dbReference type="Proteomes" id="UP001642360">
    <property type="component" value="Unassembled WGS sequence"/>
</dbReference>
<dbReference type="InterPro" id="IPR038823">
    <property type="entry name" value="MED2_plant"/>
</dbReference>
<keyword evidence="4" id="KW-1185">Reference proteome</keyword>
<dbReference type="PANTHER" id="PTHR36407">
    <property type="entry name" value="MEDIATOR-ASSOCIATED PROTEIN 2"/>
    <property type="match status" value="1"/>
</dbReference>
<accession>A0ABC8RJ47</accession>
<dbReference type="PANTHER" id="PTHR36407:SF1">
    <property type="entry name" value="MEDIATOR-ASSOCIATED PROTEIN 2"/>
    <property type="match status" value="1"/>
</dbReference>
<proteinExistence type="predicted"/>
<comment type="caution">
    <text evidence="2">The sequence shown here is derived from an EMBL/GenBank/DDBJ whole genome shotgun (WGS) entry which is preliminary data.</text>
</comment>
<protein>
    <submittedName>
        <fullName evidence="2">Uncharacterized protein</fullName>
    </submittedName>
</protein>